<protein>
    <submittedName>
        <fullName evidence="2">Uncharacterized protein</fullName>
    </submittedName>
</protein>
<name>A0A6A6HQQ0_9PLEO</name>
<dbReference type="PANTHER" id="PTHR40422:SF1">
    <property type="entry name" value="TRANSLATION MACHINERY-ASSOCIATED PROTEIN 17"/>
    <property type="match status" value="1"/>
</dbReference>
<dbReference type="InterPro" id="IPR038966">
    <property type="entry name" value="TMA17"/>
</dbReference>
<sequence length="151" mass="16465">MSGDSLPITAERFAKALADLSLSSLYLKVAELENSIAHLQKSNGELQEFVRQEEDKECYEAILENRDVIRRMEERIELVKREVTEVRGLPFKPRGEEKSAPVDAESRTNGATNGTAEMAGAAARNGTNASNGTTHGQQAGNAAEEEEGVFL</sequence>
<feature type="region of interest" description="Disordered" evidence="1">
    <location>
        <begin position="87"/>
        <end position="151"/>
    </location>
</feature>
<dbReference type="GO" id="GO:0070682">
    <property type="term" value="P:proteasome regulatory particle assembly"/>
    <property type="evidence" value="ECO:0007669"/>
    <property type="project" value="InterPro"/>
</dbReference>
<reference evidence="2" key="1">
    <citation type="journal article" date="2020" name="Stud. Mycol.">
        <title>101 Dothideomycetes genomes: a test case for predicting lifestyles and emergence of pathogens.</title>
        <authorList>
            <person name="Haridas S."/>
            <person name="Albert R."/>
            <person name="Binder M."/>
            <person name="Bloem J."/>
            <person name="Labutti K."/>
            <person name="Salamov A."/>
            <person name="Andreopoulos B."/>
            <person name="Baker S."/>
            <person name="Barry K."/>
            <person name="Bills G."/>
            <person name="Bluhm B."/>
            <person name="Cannon C."/>
            <person name="Castanera R."/>
            <person name="Culley D."/>
            <person name="Daum C."/>
            <person name="Ezra D."/>
            <person name="Gonzalez J."/>
            <person name="Henrissat B."/>
            <person name="Kuo A."/>
            <person name="Liang C."/>
            <person name="Lipzen A."/>
            <person name="Lutzoni F."/>
            <person name="Magnuson J."/>
            <person name="Mondo S."/>
            <person name="Nolan M."/>
            <person name="Ohm R."/>
            <person name="Pangilinan J."/>
            <person name="Park H.-J."/>
            <person name="Ramirez L."/>
            <person name="Alfaro M."/>
            <person name="Sun H."/>
            <person name="Tritt A."/>
            <person name="Yoshinaga Y."/>
            <person name="Zwiers L.-H."/>
            <person name="Turgeon B."/>
            <person name="Goodwin S."/>
            <person name="Spatafora J."/>
            <person name="Crous P."/>
            <person name="Grigoriev I."/>
        </authorList>
    </citation>
    <scope>NUCLEOTIDE SEQUENCE</scope>
    <source>
        <strain evidence="2">CBS 122368</strain>
    </source>
</reference>
<feature type="compositionally biased region" description="Basic and acidic residues" evidence="1">
    <location>
        <begin position="93"/>
        <end position="106"/>
    </location>
</feature>
<dbReference type="Proteomes" id="UP000800094">
    <property type="component" value="Unassembled WGS sequence"/>
</dbReference>
<feature type="compositionally biased region" description="Polar residues" evidence="1">
    <location>
        <begin position="125"/>
        <end position="135"/>
    </location>
</feature>
<evidence type="ECO:0000313" key="2">
    <source>
        <dbReference type="EMBL" id="KAF2240465.1"/>
    </source>
</evidence>
<dbReference type="RefSeq" id="XP_033675469.1">
    <property type="nucleotide sequence ID" value="XM_033824503.1"/>
</dbReference>
<evidence type="ECO:0000313" key="3">
    <source>
        <dbReference type="Proteomes" id="UP000800094"/>
    </source>
</evidence>
<dbReference type="GeneID" id="54577833"/>
<accession>A0A6A6HQQ0</accession>
<dbReference type="EMBL" id="ML987217">
    <property type="protein sequence ID" value="KAF2240465.1"/>
    <property type="molecule type" value="Genomic_DNA"/>
</dbReference>
<keyword evidence="3" id="KW-1185">Reference proteome</keyword>
<dbReference type="AlphaFoldDB" id="A0A6A6HQQ0"/>
<proteinExistence type="predicted"/>
<evidence type="ECO:0000256" key="1">
    <source>
        <dbReference type="SAM" id="MobiDB-lite"/>
    </source>
</evidence>
<dbReference type="PANTHER" id="PTHR40422">
    <property type="entry name" value="TRANSLATION MACHINERY-ASSOCIATED PROTEIN 17"/>
    <property type="match status" value="1"/>
</dbReference>
<dbReference type="OrthoDB" id="548474at2759"/>
<dbReference type="GO" id="GO:0030674">
    <property type="term" value="F:protein-macromolecule adaptor activity"/>
    <property type="evidence" value="ECO:0007669"/>
    <property type="project" value="TreeGrafter"/>
</dbReference>
<organism evidence="2 3">
    <name type="scientific">Trematosphaeria pertusa</name>
    <dbReference type="NCBI Taxonomy" id="390896"/>
    <lineage>
        <taxon>Eukaryota</taxon>
        <taxon>Fungi</taxon>
        <taxon>Dikarya</taxon>
        <taxon>Ascomycota</taxon>
        <taxon>Pezizomycotina</taxon>
        <taxon>Dothideomycetes</taxon>
        <taxon>Pleosporomycetidae</taxon>
        <taxon>Pleosporales</taxon>
        <taxon>Massarineae</taxon>
        <taxon>Trematosphaeriaceae</taxon>
        <taxon>Trematosphaeria</taxon>
    </lineage>
</organism>
<gene>
    <name evidence="2" type="ORF">BU26DRAFT_442433</name>
</gene>